<dbReference type="EMBL" id="JARIHO010000007">
    <property type="protein sequence ID" value="KAJ7358112.1"/>
    <property type="molecule type" value="Genomic_DNA"/>
</dbReference>
<organism evidence="1 2">
    <name type="scientific">Mycena albidolilacea</name>
    <dbReference type="NCBI Taxonomy" id="1033008"/>
    <lineage>
        <taxon>Eukaryota</taxon>
        <taxon>Fungi</taxon>
        <taxon>Dikarya</taxon>
        <taxon>Basidiomycota</taxon>
        <taxon>Agaricomycotina</taxon>
        <taxon>Agaricomycetes</taxon>
        <taxon>Agaricomycetidae</taxon>
        <taxon>Agaricales</taxon>
        <taxon>Marasmiineae</taxon>
        <taxon>Mycenaceae</taxon>
        <taxon>Mycena</taxon>
    </lineage>
</organism>
<name>A0AAD7AGD7_9AGAR</name>
<accession>A0AAD7AGD7</accession>
<proteinExistence type="predicted"/>
<gene>
    <name evidence="1" type="ORF">DFH08DRAFT_801959</name>
</gene>
<keyword evidence="2" id="KW-1185">Reference proteome</keyword>
<sequence>MLGTAAAKPSSLAFANHSSYPTSRKGYQSKVPNTNIPQESMGWYPAPAFLRVVTFRICLRRHKGSMLVQAMEPQPFTNFRSLMVISFAFHLPARWATQITQFESSLAFQLTFNAGAFDMVNMHIPCRMNVGGHRPQRLACVPSRVSRPSQVLASATIIVTLLLRLS</sequence>
<protein>
    <submittedName>
        <fullName evidence="1">Uncharacterized protein</fullName>
    </submittedName>
</protein>
<evidence type="ECO:0000313" key="1">
    <source>
        <dbReference type="EMBL" id="KAJ7358112.1"/>
    </source>
</evidence>
<comment type="caution">
    <text evidence="1">The sequence shown here is derived from an EMBL/GenBank/DDBJ whole genome shotgun (WGS) entry which is preliminary data.</text>
</comment>
<dbReference type="Proteomes" id="UP001218218">
    <property type="component" value="Unassembled WGS sequence"/>
</dbReference>
<evidence type="ECO:0000313" key="2">
    <source>
        <dbReference type="Proteomes" id="UP001218218"/>
    </source>
</evidence>
<reference evidence="1" key="1">
    <citation type="submission" date="2023-03" db="EMBL/GenBank/DDBJ databases">
        <title>Massive genome expansion in bonnet fungi (Mycena s.s.) driven by repeated elements and novel gene families across ecological guilds.</title>
        <authorList>
            <consortium name="Lawrence Berkeley National Laboratory"/>
            <person name="Harder C.B."/>
            <person name="Miyauchi S."/>
            <person name="Viragh M."/>
            <person name="Kuo A."/>
            <person name="Thoen E."/>
            <person name="Andreopoulos B."/>
            <person name="Lu D."/>
            <person name="Skrede I."/>
            <person name="Drula E."/>
            <person name="Henrissat B."/>
            <person name="Morin E."/>
            <person name="Kohler A."/>
            <person name="Barry K."/>
            <person name="LaButti K."/>
            <person name="Morin E."/>
            <person name="Salamov A."/>
            <person name="Lipzen A."/>
            <person name="Mereny Z."/>
            <person name="Hegedus B."/>
            <person name="Baldrian P."/>
            <person name="Stursova M."/>
            <person name="Weitz H."/>
            <person name="Taylor A."/>
            <person name="Grigoriev I.V."/>
            <person name="Nagy L.G."/>
            <person name="Martin F."/>
            <person name="Kauserud H."/>
        </authorList>
    </citation>
    <scope>NUCLEOTIDE SEQUENCE</scope>
    <source>
        <strain evidence="1">CBHHK002</strain>
    </source>
</reference>
<dbReference type="AlphaFoldDB" id="A0AAD7AGD7"/>